<sequence>MIETVEPIAIADLKKGILVPRADFEAWLQRLDWTWHQLARSEFPEPYTSIAEFQLGCILADPVLWVQFFLREPEDPNHHDPYNLFEYQKEALRYRGHKIYCCGAEVGKTRDIVADSLYMVFANVLGSGLIGAPQQTHLDEIIEAMNDQFEWNPDLGKARTHPYVKDGWKKHPHHAFYFYGKKHRFKIDFRPSGYDGEAYRGVHARTFVKKDEAAKDKNKKQWSEFWRAMKPRCIAGVYSVPDGDRSCEFFKLDERAKGTEKSKELQLESLNDLPSHVKEIQFRRLQWSKTIMSAPYWSEERRRFYIDQYGGEDAPEFRHNVLGEHGDPENTVFPWHQFKLCIKDIPEYRALKVFVDATNNEVSVSGYKCELIAGDSGPVPKQVLLLDMRYDKSKFFQLDEMGDSEFRRLIKGFFISVPGLKRAGADLGYSGDPTEILVKVIYGLREKVIARLQLKHVTYDQQCQALDAVDDVYGPKESISWGTDFGNAGSAVAHDLQGLRQYAHKNYEDRLKGFQFESTTDNVDEDGEPIIDAKDGKPAKITLKELSTDILTKKVQRQECEYPPDNDFILYYTNHTVRSGGKHRIYKKEDDHLIDADRCQKLAQIFLDTVEDIFACG</sequence>
<evidence type="ECO:0000313" key="1">
    <source>
        <dbReference type="EMBL" id="GAB63093.1"/>
    </source>
</evidence>
<proteinExistence type="predicted"/>
<accession>I3IMZ8</accession>
<organism evidence="1 2">
    <name type="scientific">Candidatus Jettenia caeni</name>
    <dbReference type="NCBI Taxonomy" id="247490"/>
    <lineage>
        <taxon>Bacteria</taxon>
        <taxon>Pseudomonadati</taxon>
        <taxon>Planctomycetota</taxon>
        <taxon>Candidatus Brocadiia</taxon>
        <taxon>Candidatus Brocadiales</taxon>
        <taxon>Candidatus Brocadiaceae</taxon>
        <taxon>Candidatus Jettenia</taxon>
    </lineage>
</organism>
<dbReference type="STRING" id="247490.KSU1_C1497"/>
<dbReference type="eggNOG" id="COG4373">
    <property type="taxonomic scope" value="Bacteria"/>
</dbReference>
<gene>
    <name evidence="1" type="ORF">KSU1_C1497</name>
</gene>
<dbReference type="OrthoDB" id="6064510at2"/>
<dbReference type="AlphaFoldDB" id="I3IMZ8"/>
<name>I3IMZ8_9BACT</name>
<protein>
    <submittedName>
        <fullName evidence="1">Uncharacterized protein</fullName>
    </submittedName>
</protein>
<dbReference type="InterPro" id="IPR027417">
    <property type="entry name" value="P-loop_NTPase"/>
</dbReference>
<dbReference type="Proteomes" id="UP000002985">
    <property type="component" value="Unassembled WGS sequence"/>
</dbReference>
<keyword evidence="2" id="KW-1185">Reference proteome</keyword>
<comment type="caution">
    <text evidence="1">The sequence shown here is derived from an EMBL/GenBank/DDBJ whole genome shotgun (WGS) entry which is preliminary data.</text>
</comment>
<dbReference type="EMBL" id="BAFH01000003">
    <property type="protein sequence ID" value="GAB63093.1"/>
    <property type="molecule type" value="Genomic_DNA"/>
</dbReference>
<reference evidence="1 2" key="1">
    <citation type="journal article" date="2012" name="FEBS Lett.">
        <title>Anammox organism KSU-1 expresses a NirK-type copper-containing nitrite reductase instead of a NirS-type with cytochrome cd1.</title>
        <authorList>
            <person name="Hira D."/>
            <person name="Toh H."/>
            <person name="Migita C.T."/>
            <person name="Okubo H."/>
            <person name="Nishiyama T."/>
            <person name="Hattori M."/>
            <person name="Furukawa K."/>
            <person name="Fujii T."/>
        </authorList>
    </citation>
    <scope>NUCLEOTIDE SEQUENCE [LARGE SCALE GENOMIC DNA]</scope>
</reference>
<dbReference type="Gene3D" id="3.40.50.300">
    <property type="entry name" value="P-loop containing nucleotide triphosphate hydrolases"/>
    <property type="match status" value="1"/>
</dbReference>
<evidence type="ECO:0000313" key="2">
    <source>
        <dbReference type="Proteomes" id="UP000002985"/>
    </source>
</evidence>